<sequence>MFITVMFGAGCWELVNPWCNLVTLSAHLKQRGKVPTDATIALLAEDGHLVSLDKGLKEGASPDPTMDSLQLQERGTYVLVQIIKGEGGAPNRYESLLENLDDWNPELAEELRNLSGLPSLGNGSKKRTGTQRSRQDQVPTSRSRRVGSLLSKTR</sequence>
<organism evidence="2 4">
    <name type="scientific">Erinaceus europaeus</name>
    <name type="common">Western European hedgehog</name>
    <dbReference type="NCBI Taxonomy" id="9365"/>
    <lineage>
        <taxon>Eukaryota</taxon>
        <taxon>Metazoa</taxon>
        <taxon>Chordata</taxon>
        <taxon>Craniata</taxon>
        <taxon>Vertebrata</taxon>
        <taxon>Euteleostomi</taxon>
        <taxon>Mammalia</taxon>
        <taxon>Eutheria</taxon>
        <taxon>Laurasiatheria</taxon>
        <taxon>Eulipotyphla</taxon>
        <taxon>Erinaceidae</taxon>
        <taxon>Erinaceinae</taxon>
        <taxon>Erinaceus</taxon>
    </lineage>
</organism>
<gene>
    <name evidence="3 4" type="primary">C1H22orf15</name>
</gene>
<evidence type="ECO:0000256" key="1">
    <source>
        <dbReference type="SAM" id="MobiDB-lite"/>
    </source>
</evidence>
<feature type="region of interest" description="Disordered" evidence="1">
    <location>
        <begin position="114"/>
        <end position="154"/>
    </location>
</feature>
<evidence type="ECO:0000313" key="2">
    <source>
        <dbReference type="Proteomes" id="UP001652624"/>
    </source>
</evidence>
<accession>A0ABM3XPQ0</accession>
<dbReference type="Pfam" id="PF15874">
    <property type="entry name" value="Il2rg"/>
    <property type="match status" value="1"/>
</dbReference>
<dbReference type="Proteomes" id="UP001652624">
    <property type="component" value="Chromosome 1"/>
</dbReference>
<evidence type="ECO:0000313" key="3">
    <source>
        <dbReference type="RefSeq" id="XP_060050776.1"/>
    </source>
</evidence>
<keyword evidence="2" id="KW-1185">Reference proteome</keyword>
<feature type="compositionally biased region" description="Polar residues" evidence="1">
    <location>
        <begin position="130"/>
        <end position="141"/>
    </location>
</feature>
<dbReference type="PANTHER" id="PTHR33887">
    <property type="entry name" value="PB1 DOMAIN-CONTAINING PROTEIN"/>
    <property type="match status" value="1"/>
</dbReference>
<proteinExistence type="predicted"/>
<protein>
    <submittedName>
        <fullName evidence="3 4">Uncharacterized protein C22orf15 homolog</fullName>
    </submittedName>
</protein>
<dbReference type="RefSeq" id="XP_060050776.1">
    <property type="nucleotide sequence ID" value="XM_060194793.1"/>
</dbReference>
<dbReference type="InterPro" id="IPR039471">
    <property type="entry name" value="CXorf65-like"/>
</dbReference>
<dbReference type="PANTHER" id="PTHR33887:SF1">
    <property type="entry name" value="GENE 867-RELATED"/>
    <property type="match status" value="1"/>
</dbReference>
<reference evidence="2 3" key="1">
    <citation type="submission" date="2025-05" db="UniProtKB">
        <authorList>
            <consortium name="RefSeq"/>
        </authorList>
    </citation>
    <scope>NUCLEOTIDE SEQUENCE [LARGE SCALE GENOMIC DNA]</scope>
</reference>
<name>A0ABM3XPQ0_ERIEU</name>
<dbReference type="RefSeq" id="XP_060050784.1">
    <property type="nucleotide sequence ID" value="XM_060194801.1"/>
</dbReference>
<evidence type="ECO:0000313" key="4">
    <source>
        <dbReference type="RefSeq" id="XP_060050784.1"/>
    </source>
</evidence>
<dbReference type="GeneID" id="103125637"/>